<dbReference type="Proteomes" id="UP001056429">
    <property type="component" value="Unassembled WGS sequence"/>
</dbReference>
<evidence type="ECO:0000256" key="2">
    <source>
        <dbReference type="ARBA" id="ARBA00006068"/>
    </source>
</evidence>
<evidence type="ECO:0000256" key="11">
    <source>
        <dbReference type="SAM" id="MobiDB-lite"/>
    </source>
</evidence>
<feature type="compositionally biased region" description="Acidic residues" evidence="11">
    <location>
        <begin position="406"/>
        <end position="423"/>
    </location>
</feature>
<name>A0A9J6P461_9CLOT</name>
<dbReference type="PANTHER" id="PTHR33392">
    <property type="entry name" value="POLYISOPRENYL-TEICHOIC ACID--PEPTIDOGLYCAN TEICHOIC ACID TRANSFERASE TAGU"/>
    <property type="match status" value="1"/>
</dbReference>
<dbReference type="GO" id="GO:0005886">
    <property type="term" value="C:plasma membrane"/>
    <property type="evidence" value="ECO:0007669"/>
    <property type="project" value="UniProtKB-SubCell"/>
</dbReference>
<keyword evidence="6" id="KW-0805">Transcription regulation</keyword>
<comment type="similarity">
    <text evidence="2">Belongs to the LytR/CpsA/Psr (LCP) family.</text>
</comment>
<evidence type="ECO:0000256" key="9">
    <source>
        <dbReference type="ARBA" id="ARBA00037178"/>
    </source>
</evidence>
<dbReference type="Gene3D" id="3.40.630.190">
    <property type="entry name" value="LCP protein"/>
    <property type="match status" value="1"/>
</dbReference>
<feature type="compositionally biased region" description="Acidic residues" evidence="11">
    <location>
        <begin position="455"/>
        <end position="469"/>
    </location>
</feature>
<evidence type="ECO:0000313" key="15">
    <source>
        <dbReference type="Proteomes" id="UP001056429"/>
    </source>
</evidence>
<evidence type="ECO:0000256" key="5">
    <source>
        <dbReference type="ARBA" id="ARBA00022989"/>
    </source>
</evidence>
<keyword evidence="4 12" id="KW-0812">Transmembrane</keyword>
<dbReference type="PANTHER" id="PTHR33392:SF8">
    <property type="entry name" value="REGULATORY PROTEIN MSRR"/>
    <property type="match status" value="1"/>
</dbReference>
<reference evidence="14" key="2">
    <citation type="submission" date="2021-04" db="EMBL/GenBank/DDBJ databases">
        <authorList>
            <person name="Dong X."/>
        </authorList>
    </citation>
    <scope>NUCLEOTIDE SEQUENCE</scope>
    <source>
        <strain evidence="14">ZWT</strain>
    </source>
</reference>
<feature type="compositionally biased region" description="Acidic residues" evidence="11">
    <location>
        <begin position="381"/>
        <end position="397"/>
    </location>
</feature>
<evidence type="ECO:0000256" key="6">
    <source>
        <dbReference type="ARBA" id="ARBA00023015"/>
    </source>
</evidence>
<comment type="function">
    <text evidence="9">Involved in SarA attenuation. Affects resistance to oxacillin and teicoplanin, as well as the synthesis of virulence factors.</text>
</comment>
<dbReference type="Pfam" id="PF03816">
    <property type="entry name" value="LytR_cpsA_psr"/>
    <property type="match status" value="1"/>
</dbReference>
<dbReference type="RefSeq" id="WP_250859397.1">
    <property type="nucleotide sequence ID" value="NZ_JAGSOJ010000002.1"/>
</dbReference>
<feature type="transmembrane region" description="Helical" evidence="12">
    <location>
        <begin position="7"/>
        <end position="29"/>
    </location>
</feature>
<reference evidence="14" key="1">
    <citation type="journal article" date="2021" name="mSystems">
        <title>Bacteria and Archaea Synergistically Convert Glycine Betaine to Biogenic Methane in the Formosa Cold Seep of the South China Sea.</title>
        <authorList>
            <person name="Li L."/>
            <person name="Zhang W."/>
            <person name="Zhang S."/>
            <person name="Song L."/>
            <person name="Sun Q."/>
            <person name="Zhang H."/>
            <person name="Xiang H."/>
            <person name="Dong X."/>
        </authorList>
    </citation>
    <scope>NUCLEOTIDE SEQUENCE</scope>
    <source>
        <strain evidence="14">ZWT</strain>
    </source>
</reference>
<organism evidence="14 15">
    <name type="scientific">Oceanirhabdus seepicola</name>
    <dbReference type="NCBI Taxonomy" id="2828781"/>
    <lineage>
        <taxon>Bacteria</taxon>
        <taxon>Bacillati</taxon>
        <taxon>Bacillota</taxon>
        <taxon>Clostridia</taxon>
        <taxon>Eubacteriales</taxon>
        <taxon>Clostridiaceae</taxon>
        <taxon>Oceanirhabdus</taxon>
    </lineage>
</organism>
<dbReference type="EMBL" id="JAGSOJ010000002">
    <property type="protein sequence ID" value="MCM1990360.1"/>
    <property type="molecule type" value="Genomic_DNA"/>
</dbReference>
<dbReference type="AlphaFoldDB" id="A0A9J6P461"/>
<evidence type="ECO:0000256" key="3">
    <source>
        <dbReference type="ARBA" id="ARBA00022475"/>
    </source>
</evidence>
<feature type="region of interest" description="Disordered" evidence="11">
    <location>
        <begin position="46"/>
        <end position="74"/>
    </location>
</feature>
<dbReference type="InterPro" id="IPR004474">
    <property type="entry name" value="LytR_CpsA_psr"/>
</dbReference>
<feature type="domain" description="Cell envelope-related transcriptional attenuator" evidence="13">
    <location>
        <begin position="107"/>
        <end position="268"/>
    </location>
</feature>
<sequence length="500" mass="57557">MKKGKVAVISGIGILIVVMVIILGAYFHVMNRYNEKSFINNNVTKSEDKNKEESISDVEEKKNSTTNSKTDDNVQEKKEVIKYKEVEGITNILLVGTDEREDEKRTRSDTMMILTIDNINSKVKITSILRDTYAKIPGYQMQKLNHSYRYGGIDLLRQSLQKTFEMNIDYYAIVNFYGFKDIVDEIGGLELTVSEEEKNELNRCIIGLENQKENFFDEEPTLLEMTGTQHMNGQQVLAYSRMRKIGRGSFDRVERQREVVTKLLLELKETSIIKYPFVADKIFESVKTNIPFNTALDMAYTILKNNVNSINQLQVPPDKLCRGVNEYKDNGFVFIMDEENVKKVIHDFVFENIEYNPDEFYWFDYENSIYYVEPKPKIEGTETEGTETEGTETEGTETEGTKTEGTETEGTETEETETEGIETEETKTEGNKSKEDSEDTKSEKAKSEQVKSEEKEIDSEVSELDEFETEEVKSDESETQDAEIEKEKSQDEVIDNQNDS</sequence>
<keyword evidence="5 12" id="KW-1133">Transmembrane helix</keyword>
<feature type="compositionally biased region" description="Basic and acidic residues" evidence="11">
    <location>
        <begin position="424"/>
        <end position="454"/>
    </location>
</feature>
<evidence type="ECO:0000256" key="10">
    <source>
        <dbReference type="ARBA" id="ARBA00040752"/>
    </source>
</evidence>
<evidence type="ECO:0000313" key="14">
    <source>
        <dbReference type="EMBL" id="MCM1990360.1"/>
    </source>
</evidence>
<keyword evidence="8" id="KW-0804">Transcription</keyword>
<evidence type="ECO:0000256" key="1">
    <source>
        <dbReference type="ARBA" id="ARBA00004401"/>
    </source>
</evidence>
<keyword evidence="7 12" id="KW-0472">Membrane</keyword>
<gene>
    <name evidence="14" type="ORF">KDK92_11495</name>
</gene>
<keyword evidence="3" id="KW-1003">Cell membrane</keyword>
<accession>A0A9J6P461</accession>
<proteinExistence type="inferred from homology"/>
<evidence type="ECO:0000256" key="7">
    <source>
        <dbReference type="ARBA" id="ARBA00023136"/>
    </source>
</evidence>
<dbReference type="NCBIfam" id="TIGR00350">
    <property type="entry name" value="lytR_cpsA_psr"/>
    <property type="match status" value="1"/>
</dbReference>
<comment type="caution">
    <text evidence="14">The sequence shown here is derived from an EMBL/GenBank/DDBJ whole genome shotgun (WGS) entry which is preliminary data.</text>
</comment>
<keyword evidence="15" id="KW-1185">Reference proteome</keyword>
<feature type="region of interest" description="Disordered" evidence="11">
    <location>
        <begin position="376"/>
        <end position="500"/>
    </location>
</feature>
<evidence type="ECO:0000259" key="13">
    <source>
        <dbReference type="Pfam" id="PF03816"/>
    </source>
</evidence>
<evidence type="ECO:0000256" key="4">
    <source>
        <dbReference type="ARBA" id="ARBA00022692"/>
    </source>
</evidence>
<evidence type="ECO:0000256" key="8">
    <source>
        <dbReference type="ARBA" id="ARBA00023163"/>
    </source>
</evidence>
<protein>
    <recommendedName>
        <fullName evidence="10">Regulatory protein MsrR</fullName>
    </recommendedName>
</protein>
<dbReference type="InterPro" id="IPR050922">
    <property type="entry name" value="LytR/CpsA/Psr_CW_biosynth"/>
</dbReference>
<comment type="subcellular location">
    <subcellularLocation>
        <location evidence="1">Cell membrane</location>
        <topology evidence="1">Single-pass type II membrane protein</topology>
    </subcellularLocation>
</comment>
<evidence type="ECO:0000256" key="12">
    <source>
        <dbReference type="SAM" id="Phobius"/>
    </source>
</evidence>